<gene>
    <name evidence="4" type="ORF">KVV02_006084</name>
</gene>
<organism evidence="4 5">
    <name type="scientific">Mortierella alpina</name>
    <name type="common">Oleaginous fungus</name>
    <name type="synonym">Mortierella renispora</name>
    <dbReference type="NCBI Taxonomy" id="64518"/>
    <lineage>
        <taxon>Eukaryota</taxon>
        <taxon>Fungi</taxon>
        <taxon>Fungi incertae sedis</taxon>
        <taxon>Mucoromycota</taxon>
        <taxon>Mortierellomycotina</taxon>
        <taxon>Mortierellomycetes</taxon>
        <taxon>Mortierellales</taxon>
        <taxon>Mortierellaceae</taxon>
        <taxon>Mortierella</taxon>
    </lineage>
</organism>
<evidence type="ECO:0000313" key="4">
    <source>
        <dbReference type="EMBL" id="KAG9324490.1"/>
    </source>
</evidence>
<dbReference type="EMBL" id="JAIFTL010000065">
    <property type="protein sequence ID" value="KAG9324490.1"/>
    <property type="molecule type" value="Genomic_DNA"/>
</dbReference>
<dbReference type="Pfam" id="PF26140">
    <property type="entry name" value="HEAT_URB1"/>
    <property type="match status" value="1"/>
</dbReference>
<dbReference type="InterPro" id="IPR059018">
    <property type="entry name" value="HEAT_URB1"/>
</dbReference>
<protein>
    <submittedName>
        <fullName evidence="4">Uncharacterized protein</fullName>
    </submittedName>
</protein>
<dbReference type="InterPro" id="IPR021714">
    <property type="entry name" value="URB1_N"/>
</dbReference>
<feature type="domain" description="URB1 central HEAT repeat" evidence="3">
    <location>
        <begin position="615"/>
        <end position="803"/>
    </location>
</feature>
<evidence type="ECO:0000259" key="1">
    <source>
        <dbReference type="Pfam" id="PF11707"/>
    </source>
</evidence>
<dbReference type="InterPro" id="IPR039844">
    <property type="entry name" value="URB1"/>
</dbReference>
<dbReference type="GO" id="GO:0000466">
    <property type="term" value="P:maturation of 5.8S rRNA from tricistronic rRNA transcript (SSU-rRNA, 5.8S rRNA, LSU-rRNA)"/>
    <property type="evidence" value="ECO:0007669"/>
    <property type="project" value="TreeGrafter"/>
</dbReference>
<evidence type="ECO:0000259" key="2">
    <source>
        <dbReference type="Pfam" id="PF16201"/>
    </source>
</evidence>
<dbReference type="Pfam" id="PF16201">
    <property type="entry name" value="NopRA1"/>
    <property type="match status" value="1"/>
</dbReference>
<evidence type="ECO:0000313" key="5">
    <source>
        <dbReference type="Proteomes" id="UP000717515"/>
    </source>
</evidence>
<proteinExistence type="predicted"/>
<evidence type="ECO:0000259" key="3">
    <source>
        <dbReference type="Pfam" id="PF26140"/>
    </source>
</evidence>
<dbReference type="GO" id="GO:0005730">
    <property type="term" value="C:nucleolus"/>
    <property type="evidence" value="ECO:0007669"/>
    <property type="project" value="TreeGrafter"/>
</dbReference>
<feature type="domain" description="URB1 C-terminal" evidence="2">
    <location>
        <begin position="1765"/>
        <end position="1958"/>
    </location>
</feature>
<feature type="domain" description="URB1 N-terminal" evidence="1">
    <location>
        <begin position="68"/>
        <end position="394"/>
    </location>
</feature>
<dbReference type="Proteomes" id="UP000717515">
    <property type="component" value="Unassembled WGS sequence"/>
</dbReference>
<reference evidence="4" key="1">
    <citation type="submission" date="2021-07" db="EMBL/GenBank/DDBJ databases">
        <title>Draft genome of Mortierella alpina, strain LL118, isolated from an aspen leaf litter sample.</title>
        <authorList>
            <person name="Yang S."/>
            <person name="Vinatzer B.A."/>
        </authorList>
    </citation>
    <scope>NUCLEOTIDE SEQUENCE</scope>
    <source>
        <strain evidence="4">LL118</strain>
    </source>
</reference>
<sequence length="2182" mass="244739">MEAQLQFKDKTELVKALSDLKEEPIYIGLKRLRQQLNVRPNSSDPVESALATKSLAVVYAYVEEFPECTQLLKIWEWQHEHDVKRIEASIVEVLSKLIHQCNTALHRTFAIKLTRAILQNQSRMTCIYKNLSSGRQNTVQATLRLLTAMNHVHHTTTKELKDGFNFGLKALSKLKYQRRKEGDAESAGKADTRTLYIQFLLAFFIRGDATVKKEVLEMPDLFQVALKDLQNDTFPLIKQVLNVFINNIITDNDLSRTTKISFFNTNFLVNQLKLYTRTEAVPNSDQTVAQLVHEFMMALCTKPGVGICFQDAAWYPPSTLAATATVEKAANENNKHIFNKTLSQLLTHLRPTENIMQQQLTVSILTACPELVRLYWQKANLQMEPRLSARWLANMTLLHKITEIPVPNLYLQHTGLFASHPPPVSTIIENILPTAANRTVLSKGLQHSSMLVRYFTIVELAAAFQKTEQVIAVMQSAVRTLANDEEEAVAADNTMEMDGTGISSQSLDPPAQQWAGAITLLLAELRRRVPDIQIIISLHNGIQIMAQTDIEDEERIRRNLINNGVLRLIKYYQQFLPQAVIESKFDIGKLIPSDFATVQAGTLIHLLELLLELNDFRWSNKSLDGSSSHLSKLLSLYLTTAHAHIKALTRRLIAKLLGESILFQHDPSEANLWIEAIPTTNYGQSHLTQDQISFLQFFDDCVARCLRTPYKYVDQSGVILKAVQDPVAMATHHDRDGSIAHSVAVSQHQNFSQQYSPLLMTMLEQFHHVYAKDTSKDTALSISAFLQSLLPTLTWNQNRTSVFATECLRRIQEPTKEDIQSVLDLSTGKRALITKLGVSEHLAMTLESLEGPVVVRLSDDKLFKKTDNSQQVQLLKSGDPSEFITLLKHQSAASIAKCFGSTVEYSSRSIQATECLVDYVSTRFPFAGSIFGIPDVELLLEQDGRREGSEHDAVYIFLQRLSFPTLFNNTNPSTVSNTTVRNLLKDAIARTEFRHIVLYANLIVLQLSNWIKSGSANEDSVGTCFALLTDLLERSRSEETVFIDLKARLWESFVLRELYLHQDKSSKTRVKYLDALDSHLVDLLVSSTKSKSPASNNKAAAADLILTSTFIRRTVECVMHELERVKKVGLDALHAKVMCTRKNSDQITGNVLIGDESLLIVYLANLVSLHEQTIRYFSRLAFMCPSSDLTALLQTLLSLHRQAEFSTTSTFNALLSTILKHLTQQGGSASAIPVQSTAALLDLWRKQPSDDLDAIVLDVILGRLWPNAMAKSIHPVDLSVASVFDQALNSLHNASLEHLDLSLVDFILDHPNSRRSLILAALMTASPVFCHRFTKVVLLTPKAKLGQHVGNPGFCTLLHAYLNRLSTQVDGCYRWSKSASDQDRQSATSLRPLLLSSLVQRIARSSSSSSDTVIMAECAAILIALTVRAEDEDEVTSAWALVGSISRIGLDSITIVEALLAVTKELPEEQSLERQRRIARWFEETSRHLNVVLDKNGDAEWLEPVCDRLFHLLEAYVMERQLGIDQKVLFELVSFAIEKALDNVEVVRFSASLAKYYYVETAQSSVLPQILQTLFKHKQFSSLVMATAPTTKHTVPENVKSRLAIIQLIYTLTSLEPATCCKAGFLPMLLACYSASTSVADQLVLAVLRITELQTAGSISNRAPIWGPGAENTKTSSALFGQAMINESLDRIDPNVMMISLIHFPLDHELESVPPTVTLQDYDEEVLKLRQAPVYDPCFFLPLFGTYMAFGNQLDCRRMIEVNGLGMVIVALSSNDESMRLAAFSLLDDFYTILSNASLREKNQLLLLLDALKNSIVDREDGMAPRLPAAITTFVAHALATLLKPDHFMYPHINKFCLQRPTIDLEDIPMFYSMFNSSSDQHRKERVWMLRLLAASLKTAEDYRLFKRRHVVDLLTAFFNSQLSEPLSRKIVIEILFNATAIPKVSLQLMTQSAFLSWLHTLAAINIMSNENEFSLVPARLVLRAVQTCPQENIRWMNGIWRNQVAGIATTLLRQLSIAKVTSINLAWALMSLESILQIFAFLDFDRKKHLTALDGVGALDTAVLSASHVGMILQLLQICEQTMVVSPEQCPIMVPSMPSFEAEDQLPKRSDSLDLLYRINPTPVQSHGRVVRLCFELMMADQKQQSSLTAEQRDLVLSRALCYRIEDAIETARLCETSGPQ</sequence>
<dbReference type="InterPro" id="IPR032436">
    <property type="entry name" value="URB1_C"/>
</dbReference>
<dbReference type="PANTHER" id="PTHR13500:SF0">
    <property type="entry name" value="NUCLEOLAR PRE-RIBOSOMAL-ASSOCIATED PROTEIN 1"/>
    <property type="match status" value="1"/>
</dbReference>
<dbReference type="GO" id="GO:0000463">
    <property type="term" value="P:maturation of LSU-rRNA from tricistronic rRNA transcript (SSU-rRNA, 5.8S rRNA, LSU-rRNA)"/>
    <property type="evidence" value="ECO:0007669"/>
    <property type="project" value="TreeGrafter"/>
</dbReference>
<dbReference type="Pfam" id="PF11707">
    <property type="entry name" value="Npa1"/>
    <property type="match status" value="1"/>
</dbReference>
<name>A0A9P8D1M8_MORAP</name>
<accession>A0A9P8D1M8</accession>
<comment type="caution">
    <text evidence="4">The sequence shown here is derived from an EMBL/GenBank/DDBJ whole genome shotgun (WGS) entry which is preliminary data.</text>
</comment>
<dbReference type="PANTHER" id="PTHR13500">
    <property type="entry name" value="NUCLEOLAR PRERIBOSOMAL-ASSOCIATED PROTEIN 1"/>
    <property type="match status" value="1"/>
</dbReference>